<proteinExistence type="predicted"/>
<keyword evidence="2" id="KW-1185">Reference proteome</keyword>
<organism evidence="1 2">
    <name type="scientific">Undibacterium arcticum</name>
    <dbReference type="NCBI Taxonomy" id="1762892"/>
    <lineage>
        <taxon>Bacteria</taxon>
        <taxon>Pseudomonadati</taxon>
        <taxon>Pseudomonadota</taxon>
        <taxon>Betaproteobacteria</taxon>
        <taxon>Burkholderiales</taxon>
        <taxon>Oxalobacteraceae</taxon>
        <taxon>Undibacterium</taxon>
    </lineage>
</organism>
<sequence>MSTLITVATDNFRIELDDTGVAHVIFQSASGMPVTDAAGHGALASIWRTLNVHPKVRAILVRSEGKAFCAGGDLEMVQDMLDSEAKRRGRG</sequence>
<dbReference type="EMBL" id="JBHRTP010000095">
    <property type="protein sequence ID" value="MFC3110993.1"/>
    <property type="molecule type" value="Genomic_DNA"/>
</dbReference>
<dbReference type="SUPFAM" id="SSF52096">
    <property type="entry name" value="ClpP/crotonase"/>
    <property type="match status" value="1"/>
</dbReference>
<dbReference type="Gene3D" id="3.90.226.10">
    <property type="entry name" value="2-enoyl-CoA Hydratase, Chain A, domain 1"/>
    <property type="match status" value="1"/>
</dbReference>
<dbReference type="RefSeq" id="WP_390329023.1">
    <property type="nucleotide sequence ID" value="NZ_JBHRTP010000095.1"/>
</dbReference>
<accession>A0ABV7F7A3</accession>
<reference evidence="2" key="1">
    <citation type="journal article" date="2019" name="Int. J. Syst. Evol. Microbiol.">
        <title>The Global Catalogue of Microorganisms (GCM) 10K type strain sequencing project: providing services to taxonomists for standard genome sequencing and annotation.</title>
        <authorList>
            <consortium name="The Broad Institute Genomics Platform"/>
            <consortium name="The Broad Institute Genome Sequencing Center for Infectious Disease"/>
            <person name="Wu L."/>
            <person name="Ma J."/>
        </authorList>
    </citation>
    <scope>NUCLEOTIDE SEQUENCE [LARGE SCALE GENOMIC DNA]</scope>
    <source>
        <strain evidence="2">KCTC 42986</strain>
    </source>
</reference>
<name>A0ABV7F7A3_9BURK</name>
<protein>
    <recommendedName>
        <fullName evidence="3">Enoyl-CoA hydratase</fullName>
    </recommendedName>
</protein>
<evidence type="ECO:0000313" key="2">
    <source>
        <dbReference type="Proteomes" id="UP001595530"/>
    </source>
</evidence>
<dbReference type="InterPro" id="IPR029045">
    <property type="entry name" value="ClpP/crotonase-like_dom_sf"/>
</dbReference>
<evidence type="ECO:0008006" key="3">
    <source>
        <dbReference type="Google" id="ProtNLM"/>
    </source>
</evidence>
<gene>
    <name evidence="1" type="ORF">ACFOFO_24080</name>
</gene>
<dbReference type="Proteomes" id="UP001595530">
    <property type="component" value="Unassembled WGS sequence"/>
</dbReference>
<evidence type="ECO:0000313" key="1">
    <source>
        <dbReference type="EMBL" id="MFC3110993.1"/>
    </source>
</evidence>
<comment type="caution">
    <text evidence="1">The sequence shown here is derived from an EMBL/GenBank/DDBJ whole genome shotgun (WGS) entry which is preliminary data.</text>
</comment>